<keyword evidence="2" id="KW-0614">Plasmid</keyword>
<dbReference type="EMBL" id="CP095009">
    <property type="protein sequence ID" value="UOO97316.1"/>
    <property type="molecule type" value="Genomic_DNA"/>
</dbReference>
<accession>A0AAV3SIA1</accession>
<dbReference type="RefSeq" id="WP_244706860.1">
    <property type="nucleotide sequence ID" value="NZ_BAAADN010000031.1"/>
</dbReference>
<name>A0AAV3SIA1_HALDO</name>
<evidence type="ECO:0000313" key="2">
    <source>
        <dbReference type="EMBL" id="UOO97316.1"/>
    </source>
</evidence>
<geneLocation type="plasmid" evidence="2 3">
    <name>unnamed4</name>
</geneLocation>
<evidence type="ECO:0000313" key="3">
    <source>
        <dbReference type="Proteomes" id="UP000830542"/>
    </source>
</evidence>
<dbReference type="GeneID" id="71764061"/>
<protein>
    <submittedName>
        <fullName evidence="1">Uncharacterized protein</fullName>
    </submittedName>
</protein>
<dbReference type="Proteomes" id="UP001500962">
    <property type="component" value="Unassembled WGS sequence"/>
</dbReference>
<gene>
    <name evidence="1" type="ORF">GCM10008985_21700</name>
    <name evidence="2" type="ORF">MUK72_19395</name>
</gene>
<keyword evidence="3" id="KW-1185">Reference proteome</keyword>
<proteinExistence type="predicted"/>
<sequence length="81" mass="9602">MVIEWWRYCYPECRAHSRVSRTNLGGYRCGTCGAVIERRYDKKHGDTNSMIEDCENKTIEALLYEDIDIMTHRVNERGNDR</sequence>
<dbReference type="KEGG" id="hdo:MUK72_19395"/>
<dbReference type="EMBL" id="BAAADN010000031">
    <property type="protein sequence ID" value="GAA0464492.1"/>
    <property type="molecule type" value="Genomic_DNA"/>
</dbReference>
<evidence type="ECO:0000313" key="1">
    <source>
        <dbReference type="EMBL" id="GAA0464492.1"/>
    </source>
</evidence>
<reference evidence="1" key="1">
    <citation type="journal article" date="2014" name="Int. J. Syst. Evol. Microbiol.">
        <title>Complete genome sequence of Corynebacterium casei LMG S-19264T (=DSM 44701T), isolated from a smear-ripened cheese.</title>
        <authorList>
            <consortium name="US DOE Joint Genome Institute (JGI-PGF)"/>
            <person name="Walter F."/>
            <person name="Albersmeier A."/>
            <person name="Kalinowski J."/>
            <person name="Ruckert C."/>
        </authorList>
    </citation>
    <scope>NUCLEOTIDE SEQUENCE</scope>
    <source>
        <strain evidence="1">JCM 12289</strain>
    </source>
</reference>
<dbReference type="Proteomes" id="UP000830542">
    <property type="component" value="Plasmid unnamed4"/>
</dbReference>
<evidence type="ECO:0000313" key="4">
    <source>
        <dbReference type="Proteomes" id="UP001500962"/>
    </source>
</evidence>
<dbReference type="AlphaFoldDB" id="A0AAV3SIA1"/>
<reference evidence="1" key="3">
    <citation type="submission" date="2023-12" db="EMBL/GenBank/DDBJ databases">
        <authorList>
            <person name="Sun Q."/>
            <person name="Inoue M."/>
        </authorList>
    </citation>
    <scope>NUCLEOTIDE SEQUENCE</scope>
    <source>
        <strain evidence="1">JCM 12289</strain>
    </source>
</reference>
<reference evidence="2" key="2">
    <citation type="submission" date="2022-04" db="EMBL/GenBank/DDBJ databases">
        <title>Sequencing and genomic assembly of Halococcus dombrowskii.</title>
        <authorList>
            <person name="Lim S.W."/>
            <person name="MacLea K.S."/>
        </authorList>
    </citation>
    <scope>NUCLEOTIDE SEQUENCE</scope>
    <source>
        <strain evidence="2">H4</strain>
        <plasmid evidence="2">unnamed4</plasmid>
    </source>
</reference>
<organism evidence="1 4">
    <name type="scientific">Halococcus dombrowskii</name>
    <dbReference type="NCBI Taxonomy" id="179637"/>
    <lineage>
        <taxon>Archaea</taxon>
        <taxon>Methanobacteriati</taxon>
        <taxon>Methanobacteriota</taxon>
        <taxon>Stenosarchaea group</taxon>
        <taxon>Halobacteria</taxon>
        <taxon>Halobacteriales</taxon>
        <taxon>Halococcaceae</taxon>
        <taxon>Halococcus</taxon>
    </lineage>
</organism>